<evidence type="ECO:0000313" key="2">
    <source>
        <dbReference type="Proteomes" id="UP000288805"/>
    </source>
</evidence>
<sequence length="127" mass="14886">MKKPFSEVALQTRESLERPYFPLPLDPRRLKNTTTSSLFHCKLHFSPYLAGADHLRAIEIEMGITQDLLKAVDQYLLECLRKHNFMDRQQDLHSFMDRQREQDQGSSESVEIQVFLATFQYRVSSPP</sequence>
<gene>
    <name evidence="1" type="ORF">CK203_030033</name>
</gene>
<organism evidence="1 2">
    <name type="scientific">Vitis vinifera</name>
    <name type="common">Grape</name>
    <dbReference type="NCBI Taxonomy" id="29760"/>
    <lineage>
        <taxon>Eukaryota</taxon>
        <taxon>Viridiplantae</taxon>
        <taxon>Streptophyta</taxon>
        <taxon>Embryophyta</taxon>
        <taxon>Tracheophyta</taxon>
        <taxon>Spermatophyta</taxon>
        <taxon>Magnoliopsida</taxon>
        <taxon>eudicotyledons</taxon>
        <taxon>Gunneridae</taxon>
        <taxon>Pentapetalae</taxon>
        <taxon>rosids</taxon>
        <taxon>Vitales</taxon>
        <taxon>Vitaceae</taxon>
        <taxon>Viteae</taxon>
        <taxon>Vitis</taxon>
    </lineage>
</organism>
<dbReference type="AlphaFoldDB" id="A0A438IKG4"/>
<dbReference type="EMBL" id="QGNW01000103">
    <property type="protein sequence ID" value="RVW97125.1"/>
    <property type="molecule type" value="Genomic_DNA"/>
</dbReference>
<proteinExistence type="predicted"/>
<accession>A0A438IKG4</accession>
<dbReference type="Proteomes" id="UP000288805">
    <property type="component" value="Unassembled WGS sequence"/>
</dbReference>
<evidence type="ECO:0000313" key="1">
    <source>
        <dbReference type="EMBL" id="RVW97125.1"/>
    </source>
</evidence>
<name>A0A438IKG4_VITVI</name>
<protein>
    <submittedName>
        <fullName evidence="1">Uncharacterized protein</fullName>
    </submittedName>
</protein>
<comment type="caution">
    <text evidence="1">The sequence shown here is derived from an EMBL/GenBank/DDBJ whole genome shotgun (WGS) entry which is preliminary data.</text>
</comment>
<reference evidence="1 2" key="1">
    <citation type="journal article" date="2018" name="PLoS Genet.">
        <title>Population sequencing reveals clonal diversity and ancestral inbreeding in the grapevine cultivar Chardonnay.</title>
        <authorList>
            <person name="Roach M.J."/>
            <person name="Johnson D.L."/>
            <person name="Bohlmann J."/>
            <person name="van Vuuren H.J."/>
            <person name="Jones S.J."/>
            <person name="Pretorius I.S."/>
            <person name="Schmidt S.A."/>
            <person name="Borneman A.R."/>
        </authorList>
    </citation>
    <scope>NUCLEOTIDE SEQUENCE [LARGE SCALE GENOMIC DNA]</scope>
    <source>
        <strain evidence="2">cv. Chardonnay</strain>
        <tissue evidence="1">Leaf</tissue>
    </source>
</reference>